<evidence type="ECO:0000313" key="4">
    <source>
        <dbReference type="EMBL" id="GAA4239826.1"/>
    </source>
</evidence>
<dbReference type="InterPro" id="IPR003673">
    <property type="entry name" value="CoA-Trfase_fam_III"/>
</dbReference>
<gene>
    <name evidence="4" type="ORF">GCM10022254_61990</name>
</gene>
<dbReference type="Pfam" id="PF02515">
    <property type="entry name" value="CoA_transf_3"/>
    <property type="match status" value="2"/>
</dbReference>
<name>A0ABP8CIT8_9ACTN</name>
<dbReference type="InterPro" id="IPR050509">
    <property type="entry name" value="CoA-transferase_III"/>
</dbReference>
<accession>A0ABP8CIT8</accession>
<reference evidence="5" key="1">
    <citation type="journal article" date="2019" name="Int. J. Syst. Evol. Microbiol.">
        <title>The Global Catalogue of Microorganisms (GCM) 10K type strain sequencing project: providing services to taxonomists for standard genome sequencing and annotation.</title>
        <authorList>
            <consortium name="The Broad Institute Genomics Platform"/>
            <consortium name="The Broad Institute Genome Sequencing Center for Infectious Disease"/>
            <person name="Wu L."/>
            <person name="Ma J."/>
        </authorList>
    </citation>
    <scope>NUCLEOTIDE SEQUENCE [LARGE SCALE GENOMIC DNA]</scope>
    <source>
        <strain evidence="5">JCM 17440</strain>
    </source>
</reference>
<protein>
    <submittedName>
        <fullName evidence="4">CoA transferase</fullName>
    </submittedName>
</protein>
<evidence type="ECO:0000256" key="1">
    <source>
        <dbReference type="ARBA" id="ARBA00008383"/>
    </source>
</evidence>
<comment type="caution">
    <text evidence="4">The sequence shown here is derived from an EMBL/GenBank/DDBJ whole genome shotgun (WGS) entry which is preliminary data.</text>
</comment>
<comment type="similarity">
    <text evidence="1">Belongs to the CoA-transferase III family.</text>
</comment>
<dbReference type="Proteomes" id="UP001501710">
    <property type="component" value="Unassembled WGS sequence"/>
</dbReference>
<keyword evidence="5" id="KW-1185">Reference proteome</keyword>
<dbReference type="InterPro" id="IPR023606">
    <property type="entry name" value="CoA-Trfase_III_dom_1_sf"/>
</dbReference>
<proteinExistence type="inferred from homology"/>
<feature type="region of interest" description="Disordered" evidence="3">
    <location>
        <begin position="339"/>
        <end position="367"/>
    </location>
</feature>
<keyword evidence="2 4" id="KW-0808">Transferase</keyword>
<evidence type="ECO:0000256" key="3">
    <source>
        <dbReference type="SAM" id="MobiDB-lite"/>
    </source>
</evidence>
<dbReference type="Gene3D" id="3.30.1540.10">
    <property type="entry name" value="formyl-coa transferase, domain 3"/>
    <property type="match status" value="2"/>
</dbReference>
<dbReference type="PANTHER" id="PTHR48228:SF6">
    <property type="entry name" value="L-CARNITINE COA-TRANSFERASE"/>
    <property type="match status" value="1"/>
</dbReference>
<dbReference type="RefSeq" id="WP_344904082.1">
    <property type="nucleotide sequence ID" value="NZ_BAABAS010000021.1"/>
</dbReference>
<dbReference type="InterPro" id="IPR044855">
    <property type="entry name" value="CoA-Trfase_III_dom3_sf"/>
</dbReference>
<dbReference type="GO" id="GO:0016740">
    <property type="term" value="F:transferase activity"/>
    <property type="evidence" value="ECO:0007669"/>
    <property type="project" value="UniProtKB-KW"/>
</dbReference>
<organism evidence="4 5">
    <name type="scientific">Actinomadura meridiana</name>
    <dbReference type="NCBI Taxonomy" id="559626"/>
    <lineage>
        <taxon>Bacteria</taxon>
        <taxon>Bacillati</taxon>
        <taxon>Actinomycetota</taxon>
        <taxon>Actinomycetes</taxon>
        <taxon>Streptosporangiales</taxon>
        <taxon>Thermomonosporaceae</taxon>
        <taxon>Actinomadura</taxon>
    </lineage>
</organism>
<dbReference type="Gene3D" id="3.40.50.10540">
    <property type="entry name" value="Crotonobetainyl-coa:carnitine coa-transferase, domain 1"/>
    <property type="match status" value="2"/>
</dbReference>
<dbReference type="EMBL" id="BAABAS010000021">
    <property type="protein sequence ID" value="GAA4239826.1"/>
    <property type="molecule type" value="Genomic_DNA"/>
</dbReference>
<evidence type="ECO:0000313" key="5">
    <source>
        <dbReference type="Proteomes" id="UP001501710"/>
    </source>
</evidence>
<dbReference type="PANTHER" id="PTHR48228">
    <property type="entry name" value="SUCCINYL-COA--D-CITRAMALATE COA-TRANSFERASE"/>
    <property type="match status" value="1"/>
</dbReference>
<evidence type="ECO:0000256" key="2">
    <source>
        <dbReference type="ARBA" id="ARBA00022679"/>
    </source>
</evidence>
<dbReference type="SUPFAM" id="SSF89796">
    <property type="entry name" value="CoA-transferase family III (CaiB/BaiF)"/>
    <property type="match status" value="2"/>
</dbReference>
<sequence length="775" mass="82544">MTTADEGRDGDRRPAPDTALRVVELSGGVAVKICGRLLAGLGHDVVLCEPPGGDALRTREPLDEHGVGLAFSSLDADKRGVVVDLDTADGRSVLGELLDRADLLLTDLGPTRARALGLTAPEIRAAWPDLVAVSMTAAGLDDPRSDHPGDSLLAECQGGLASMIGEPDRSPLSLGGEQTAHAAAFAGLFGAMLALRRRTRGARGDVVDIALCDVAAYIDWKSDIETAFAGTAPTRTGATAGQWRIVRAADGWVGVIFAPEQWDVLVRLVSEPAPAPAPRSDPEQCWKLIERWAARLPKRTVYERAQALGLAVGFSADLGDLLGDRQYEARGFFRGPRRNGRTIAPVGPPAHGAGLPWRSGPPPTLGGDSVVARSWSPIGREESTPSREGAPLAGVTVLDLGTITAGAATGRLLADYGATVIKVESASHPDPFRQWPVAGRPPARDGLSPMFESNNAGKQGVVLDLKTEAGRETLHRLAAQADVVIENFTVGVTRRLGADFETLRAVNPRLLYLSLSSQGQDGPEAGRRSYGSTLDLLSGLASVTGYRDGGPMWSSGEVNYPDQAASLFGAALVAYCLDRGVRGVHLDVSQRELISWTLADRIAEHRATGVVPAPTGNRRPGATPHDVYPCSGKGQWVAIACRRQDERDALARLVAPAELAGKPEAWWWEHEELVDELIGAWTRARSRTECVDALTEVGVAVAPVLTAAERKHEPRFRERRVYLGEGESRRKGFPFTMRGYAPPEPTPAPALGQDQEAVLAVLPVEHVTGCRSRGS</sequence>